<proteinExistence type="predicted"/>
<gene>
    <name evidence="1" type="ORF">ZEAMMB73_Zm00001d017755</name>
</gene>
<protein>
    <submittedName>
        <fullName evidence="1">Rop guanine nucleotide exchange factor 14</fullName>
    </submittedName>
</protein>
<dbReference type="EMBL" id="CM000781">
    <property type="protein sequence ID" value="AQK73970.1"/>
    <property type="molecule type" value="Genomic_DNA"/>
</dbReference>
<organism evidence="1">
    <name type="scientific">Zea mays</name>
    <name type="common">Maize</name>
    <dbReference type="NCBI Taxonomy" id="4577"/>
    <lineage>
        <taxon>Eukaryota</taxon>
        <taxon>Viridiplantae</taxon>
        <taxon>Streptophyta</taxon>
        <taxon>Embryophyta</taxon>
        <taxon>Tracheophyta</taxon>
        <taxon>Spermatophyta</taxon>
        <taxon>Magnoliopsida</taxon>
        <taxon>Liliopsida</taxon>
        <taxon>Poales</taxon>
        <taxon>Poaceae</taxon>
        <taxon>PACMAD clade</taxon>
        <taxon>Panicoideae</taxon>
        <taxon>Andropogonodae</taxon>
        <taxon>Andropogoneae</taxon>
        <taxon>Tripsacinae</taxon>
        <taxon>Zea</taxon>
    </lineage>
</organism>
<evidence type="ECO:0000313" key="1">
    <source>
        <dbReference type="EMBL" id="AQK73970.1"/>
    </source>
</evidence>
<accession>A0A1D6HHG4</accession>
<sequence length="51" mass="5787">MLSQEWRGRRRRPCRSSSLFSSFFTRAGLPHKCRPVGGSATHQNPSTCHLT</sequence>
<name>A0A1D6HHG4_MAIZE</name>
<reference evidence="1" key="1">
    <citation type="submission" date="2015-12" db="EMBL/GenBank/DDBJ databases">
        <title>Update maize B73 reference genome by single molecule sequencing technologies.</title>
        <authorList>
            <consortium name="Maize Genome Sequencing Project"/>
            <person name="Ware D."/>
        </authorList>
    </citation>
    <scope>NUCLEOTIDE SEQUENCE</scope>
    <source>
        <tissue evidence="1">Seedling</tissue>
    </source>
</reference>
<dbReference type="AlphaFoldDB" id="A0A1D6HHG4"/>